<keyword evidence="3" id="KW-0378">Hydrolase</keyword>
<keyword evidence="1" id="KW-1133">Transmembrane helix</keyword>
<dbReference type="Proteomes" id="UP000649151">
    <property type="component" value="Unassembled WGS sequence"/>
</dbReference>
<feature type="transmembrane region" description="Helical" evidence="1">
    <location>
        <begin position="194"/>
        <end position="214"/>
    </location>
</feature>
<feature type="transmembrane region" description="Helical" evidence="1">
    <location>
        <begin position="221"/>
        <end position="244"/>
    </location>
</feature>
<name>A0ABR7ISJ6_9CLOT</name>
<feature type="transmembrane region" description="Helical" evidence="1">
    <location>
        <begin position="35"/>
        <end position="53"/>
    </location>
</feature>
<keyword evidence="3" id="KW-0645">Protease</keyword>
<dbReference type="RefSeq" id="WP_186996784.1">
    <property type="nucleotide sequence ID" value="NZ_JACOQK010000001.1"/>
</dbReference>
<feature type="domain" description="CAAX prenyl protease 2/Lysostaphin resistance protein A-like" evidence="2">
    <location>
        <begin position="131"/>
        <end position="234"/>
    </location>
</feature>
<evidence type="ECO:0000256" key="1">
    <source>
        <dbReference type="SAM" id="Phobius"/>
    </source>
</evidence>
<evidence type="ECO:0000259" key="2">
    <source>
        <dbReference type="Pfam" id="PF02517"/>
    </source>
</evidence>
<dbReference type="Pfam" id="PF02517">
    <property type="entry name" value="Rce1-like"/>
    <property type="match status" value="1"/>
</dbReference>
<protein>
    <submittedName>
        <fullName evidence="3">CPBP family intramembrane metalloprotease</fullName>
    </submittedName>
</protein>
<organism evidence="3 4">
    <name type="scientific">Clostridium facile</name>
    <dbReference type="NCBI Taxonomy" id="2763035"/>
    <lineage>
        <taxon>Bacteria</taxon>
        <taxon>Bacillati</taxon>
        <taxon>Bacillota</taxon>
        <taxon>Clostridia</taxon>
        <taxon>Eubacteriales</taxon>
        <taxon>Clostridiaceae</taxon>
        <taxon>Clostridium</taxon>
    </lineage>
</organism>
<feature type="transmembrane region" description="Helical" evidence="1">
    <location>
        <begin position="73"/>
        <end position="95"/>
    </location>
</feature>
<reference evidence="3 4" key="1">
    <citation type="submission" date="2020-08" db="EMBL/GenBank/DDBJ databases">
        <title>Genome public.</title>
        <authorList>
            <person name="Liu C."/>
            <person name="Sun Q."/>
        </authorList>
    </citation>
    <scope>NUCLEOTIDE SEQUENCE [LARGE SCALE GENOMIC DNA]</scope>
    <source>
        <strain evidence="3 4">NSJ-27</strain>
    </source>
</reference>
<keyword evidence="1" id="KW-0812">Transmembrane</keyword>
<dbReference type="InterPro" id="IPR003675">
    <property type="entry name" value="Rce1/LyrA-like_dom"/>
</dbReference>
<evidence type="ECO:0000313" key="3">
    <source>
        <dbReference type="EMBL" id="MBC5788125.1"/>
    </source>
</evidence>
<dbReference type="GO" id="GO:0008237">
    <property type="term" value="F:metallopeptidase activity"/>
    <property type="evidence" value="ECO:0007669"/>
    <property type="project" value="UniProtKB-KW"/>
</dbReference>
<keyword evidence="4" id="KW-1185">Reference proteome</keyword>
<sequence length="287" mass="31801">MGKKQTKRLIIFAGFTLAFLAIFSTAYFFSHNAVLLTILMMTPAISVILTRLITKEGWKGLYLSPCFRGNIKWYLGAYLVVPLIALIGAAVYFFVFPNQFDPLGSKFAVESGVTTLPEYLKLLATMIPMAVLINPIMGLIQCFGEEFAWRGYLFPKLCNTFSVPTAALMSSIIWGLWHAPIIAMGYNYGTERPVLGVFAMVLFCLVIGTIQSYLFLKTKSVWVPVVFHAALNGMDLWAPSTLLMSQPTNPFLGPDLIGILGGIGFLFTAIICFIKLCNMPNKTSMQK</sequence>
<gene>
    <name evidence="3" type="ORF">H8Z77_08855</name>
</gene>
<keyword evidence="3" id="KW-0482">Metalloprotease</keyword>
<feature type="transmembrane region" description="Helical" evidence="1">
    <location>
        <begin position="119"/>
        <end position="140"/>
    </location>
</feature>
<feature type="transmembrane region" description="Helical" evidence="1">
    <location>
        <begin position="161"/>
        <end position="182"/>
    </location>
</feature>
<feature type="transmembrane region" description="Helical" evidence="1">
    <location>
        <begin position="256"/>
        <end position="277"/>
    </location>
</feature>
<feature type="transmembrane region" description="Helical" evidence="1">
    <location>
        <begin position="9"/>
        <end position="29"/>
    </location>
</feature>
<dbReference type="PANTHER" id="PTHR35797:SF1">
    <property type="entry name" value="PROTEASE"/>
    <property type="match status" value="1"/>
</dbReference>
<comment type="caution">
    <text evidence="3">The sequence shown here is derived from an EMBL/GenBank/DDBJ whole genome shotgun (WGS) entry which is preliminary data.</text>
</comment>
<keyword evidence="1" id="KW-0472">Membrane</keyword>
<dbReference type="EMBL" id="JACOQK010000001">
    <property type="protein sequence ID" value="MBC5788125.1"/>
    <property type="molecule type" value="Genomic_DNA"/>
</dbReference>
<accession>A0ABR7ISJ6</accession>
<evidence type="ECO:0000313" key="4">
    <source>
        <dbReference type="Proteomes" id="UP000649151"/>
    </source>
</evidence>
<dbReference type="PANTHER" id="PTHR35797">
    <property type="entry name" value="PROTEASE-RELATED"/>
    <property type="match status" value="1"/>
</dbReference>
<dbReference type="InterPro" id="IPR042150">
    <property type="entry name" value="MmRce1-like"/>
</dbReference>
<proteinExistence type="predicted"/>